<feature type="transmembrane region" description="Helical" evidence="2">
    <location>
        <begin position="120"/>
        <end position="138"/>
    </location>
</feature>
<organism evidence="4 5">
    <name type="scientific">Sporothrix schenckii 1099-18</name>
    <dbReference type="NCBI Taxonomy" id="1397361"/>
    <lineage>
        <taxon>Eukaryota</taxon>
        <taxon>Fungi</taxon>
        <taxon>Dikarya</taxon>
        <taxon>Ascomycota</taxon>
        <taxon>Pezizomycotina</taxon>
        <taxon>Sordariomycetes</taxon>
        <taxon>Sordariomycetidae</taxon>
        <taxon>Ophiostomatales</taxon>
        <taxon>Ophiostomataceae</taxon>
        <taxon>Sporothrix</taxon>
    </lineage>
</organism>
<gene>
    <name evidence="4" type="ORF">SPSK_09455</name>
</gene>
<dbReference type="PANTHER" id="PTHR33741">
    <property type="entry name" value="TRANSMEMBRANE PROTEIN DDB_G0269096-RELATED"/>
    <property type="match status" value="1"/>
</dbReference>
<dbReference type="PANTHER" id="PTHR33741:SF5">
    <property type="entry name" value="TRANSMEMBRANE PROTEIN DDB_G0269096-RELATED"/>
    <property type="match status" value="1"/>
</dbReference>
<dbReference type="EMBL" id="AXCR01000007">
    <property type="protein sequence ID" value="KJR85055.1"/>
    <property type="molecule type" value="Genomic_DNA"/>
</dbReference>
<dbReference type="OrthoDB" id="2016548at2759"/>
<dbReference type="InterPro" id="IPR007065">
    <property type="entry name" value="HPP"/>
</dbReference>
<comment type="caution">
    <text evidence="4">The sequence shown here is derived from an EMBL/GenBank/DDBJ whole genome shotgun (WGS) entry which is preliminary data.</text>
</comment>
<feature type="transmembrane region" description="Helical" evidence="2">
    <location>
        <begin position="85"/>
        <end position="108"/>
    </location>
</feature>
<keyword evidence="2" id="KW-0812">Transmembrane</keyword>
<dbReference type="KEGG" id="ssck:SPSK_09455"/>
<dbReference type="AlphaFoldDB" id="A0A0F2M8C3"/>
<name>A0A0F2M8C3_SPOSC</name>
<dbReference type="Pfam" id="PF04982">
    <property type="entry name" value="TM_HPP"/>
    <property type="match status" value="1"/>
</dbReference>
<keyword evidence="2" id="KW-1133">Transmembrane helix</keyword>
<sequence>MHKRSSFFTAAAWQFNIDDYVNRFIPPSVVPHLPRPLGHFLGYRQPPQTSHPGRIGNLIVIAWAFVGVFCGVSVVNVVDARISAFFGVDGATITIGSFGAAAVLEFYAIESPLAQPRNAVIGQLLSSVIGVAVARLFSLLPPARFEALRWLAGSIACAAATAVMALTGTVHPPAGATALIAVADNNAYHIGWRLIPAVLLGSVLMQAIALLINNVQRRYPIYWWAPEEVGQFWTRHSTTSALSASPASSTASNASQHDKPAIEQTDKLACGTTGPGKPEHTDDAENPENLENPRRTASQDDTDVELGMTDLADPGMGHVTFTRTHSRSNHGPRTTTVATSQEHARVVITRNRVVVPDFMNLRPEERLILETLSERL</sequence>
<keyword evidence="2" id="KW-0472">Membrane</keyword>
<evidence type="ECO:0000256" key="2">
    <source>
        <dbReference type="SAM" id="Phobius"/>
    </source>
</evidence>
<dbReference type="VEuPathDB" id="FungiDB:SPSK_09455"/>
<reference evidence="4 5" key="2">
    <citation type="journal article" date="2015" name="Eukaryot. Cell">
        <title>Asexual propagation of a virulent clone complex in a human and feline outbreak of sporotrichosis.</title>
        <authorList>
            <person name="Teixeira Mde M."/>
            <person name="Rodrigues A.M."/>
            <person name="Tsui C.K."/>
            <person name="de Almeida L.G."/>
            <person name="Van Diepeningen A.D."/>
            <person name="van den Ende B.G."/>
            <person name="Fernandes G.F."/>
            <person name="Kano R."/>
            <person name="Hamelin R.C."/>
            <person name="Lopes-Bezerra L.M."/>
            <person name="Vasconcelos A.T."/>
            <person name="de Hoog S."/>
            <person name="de Camargo Z.P."/>
            <person name="Felipe M.S."/>
        </authorList>
    </citation>
    <scope>NUCLEOTIDE SEQUENCE [LARGE SCALE GENOMIC DNA]</scope>
    <source>
        <strain evidence="4 5">1099-18</strain>
    </source>
</reference>
<feature type="compositionally biased region" description="Basic and acidic residues" evidence="1">
    <location>
        <begin position="256"/>
        <end position="266"/>
    </location>
</feature>
<feature type="domain" description="HPP transmembrane region" evidence="3">
    <location>
        <begin position="57"/>
        <end position="220"/>
    </location>
</feature>
<proteinExistence type="predicted"/>
<evidence type="ECO:0000313" key="5">
    <source>
        <dbReference type="Proteomes" id="UP000033710"/>
    </source>
</evidence>
<dbReference type="InterPro" id="IPR058581">
    <property type="entry name" value="TM_HPP"/>
</dbReference>
<feature type="region of interest" description="Disordered" evidence="1">
    <location>
        <begin position="243"/>
        <end position="340"/>
    </location>
</feature>
<feature type="compositionally biased region" description="Low complexity" evidence="1">
    <location>
        <begin position="243"/>
        <end position="255"/>
    </location>
</feature>
<feature type="transmembrane region" description="Helical" evidence="2">
    <location>
        <begin position="190"/>
        <end position="212"/>
    </location>
</feature>
<feature type="transmembrane region" description="Helical" evidence="2">
    <location>
        <begin position="150"/>
        <end position="170"/>
    </location>
</feature>
<dbReference type="RefSeq" id="XP_016587731.1">
    <property type="nucleotide sequence ID" value="XM_016736027.1"/>
</dbReference>
<dbReference type="Proteomes" id="UP000033710">
    <property type="component" value="Unassembled WGS sequence"/>
</dbReference>
<reference evidence="4 5" key="1">
    <citation type="journal article" date="2014" name="BMC Genomics">
        <title>Comparative genomics of the major fungal agents of human and animal Sporotrichosis: Sporothrix schenckii and Sporothrix brasiliensis.</title>
        <authorList>
            <person name="Teixeira M.M."/>
            <person name="de Almeida L.G."/>
            <person name="Kubitschek-Barreira P."/>
            <person name="Alves F.L."/>
            <person name="Kioshima E.S."/>
            <person name="Abadio A.K."/>
            <person name="Fernandes L."/>
            <person name="Derengowski L.S."/>
            <person name="Ferreira K.S."/>
            <person name="Souza R.C."/>
            <person name="Ruiz J.C."/>
            <person name="de Andrade N.C."/>
            <person name="Paes H.C."/>
            <person name="Nicola A.M."/>
            <person name="Albuquerque P."/>
            <person name="Gerber A.L."/>
            <person name="Martins V.P."/>
            <person name="Peconick L.D."/>
            <person name="Neto A.V."/>
            <person name="Chaucanez C.B."/>
            <person name="Silva P.A."/>
            <person name="Cunha O.L."/>
            <person name="de Oliveira F.F."/>
            <person name="dos Santos T.C."/>
            <person name="Barros A.L."/>
            <person name="Soares M.A."/>
            <person name="de Oliveira L.M."/>
            <person name="Marini M.M."/>
            <person name="Villalobos-Duno H."/>
            <person name="Cunha M.M."/>
            <person name="de Hoog S."/>
            <person name="da Silveira J.F."/>
            <person name="Henrissat B."/>
            <person name="Nino-Vega G.A."/>
            <person name="Cisalpino P.S."/>
            <person name="Mora-Montes H.M."/>
            <person name="Almeida S.R."/>
            <person name="Stajich J.E."/>
            <person name="Lopes-Bezerra L.M."/>
            <person name="Vasconcelos A.T."/>
            <person name="Felipe M.S."/>
        </authorList>
    </citation>
    <scope>NUCLEOTIDE SEQUENCE [LARGE SCALE GENOMIC DNA]</scope>
    <source>
        <strain evidence="4 5">1099-18</strain>
    </source>
</reference>
<dbReference type="GeneID" id="27671304"/>
<feature type="compositionally biased region" description="Polar residues" evidence="1">
    <location>
        <begin position="331"/>
        <end position="340"/>
    </location>
</feature>
<accession>A0A0F2M8C3</accession>
<feature type="transmembrane region" description="Helical" evidence="2">
    <location>
        <begin position="55"/>
        <end position="78"/>
    </location>
</feature>
<protein>
    <submittedName>
        <fullName evidence="4">HPP family protein</fullName>
    </submittedName>
</protein>
<evidence type="ECO:0000259" key="3">
    <source>
        <dbReference type="Pfam" id="PF04982"/>
    </source>
</evidence>
<evidence type="ECO:0000256" key="1">
    <source>
        <dbReference type="SAM" id="MobiDB-lite"/>
    </source>
</evidence>
<evidence type="ECO:0000313" key="4">
    <source>
        <dbReference type="EMBL" id="KJR85055.1"/>
    </source>
</evidence>